<dbReference type="RefSeq" id="WP_188683990.1">
    <property type="nucleotide sequence ID" value="NZ_BMKX01000001.1"/>
</dbReference>
<dbReference type="PANTHER" id="PTHR43033">
    <property type="entry name" value="TRNA(ILE)-LYSIDINE SYNTHASE-RELATED"/>
    <property type="match status" value="1"/>
</dbReference>
<sequence length="313" mass="33524">MSRPIDLARNQIIRLAAPHTLLGISGGADSMALAIAASQLLRDTRFGVVIVDHGLQAGSDRVAQHAASQCAELGFTQVQIKTVSTSGDEASARTARYAAFEQALSESGAQRLLLAHTKDDQAEQVLLGILRGSGTRTLAGIPPIRGRYARPLLELTRADTESICQRAGVDYWEDPSNTDTAYRRNHIRHKVLPFLREQLGGQLTESLARTARLAAADAEALEAWAHQAWEQSRGTQGINLQVLQSFPPAIGSRVLRLAAAEAGARNLSSERTSALCALAGVGTNKSRSAGPVQLDGKISAFRRSSVIVFTTTR</sequence>
<dbReference type="EMBL" id="BMKX01000001">
    <property type="protein sequence ID" value="GGJ52681.1"/>
    <property type="molecule type" value="Genomic_DNA"/>
</dbReference>
<keyword evidence="9" id="KW-1185">Reference proteome</keyword>
<gene>
    <name evidence="6 8" type="primary">tilS</name>
    <name evidence="8" type="ORF">GCM10007173_09130</name>
</gene>
<evidence type="ECO:0000313" key="8">
    <source>
        <dbReference type="EMBL" id="GGJ52681.1"/>
    </source>
</evidence>
<name>A0ABQ2DC53_9MICC</name>
<dbReference type="PANTHER" id="PTHR43033:SF1">
    <property type="entry name" value="TRNA(ILE)-LYSIDINE SYNTHASE-RELATED"/>
    <property type="match status" value="1"/>
</dbReference>
<evidence type="ECO:0000256" key="5">
    <source>
        <dbReference type="ARBA" id="ARBA00048539"/>
    </source>
</evidence>
<comment type="function">
    <text evidence="6">Ligates lysine onto the cytidine present at position 34 of the AUA codon-specific tRNA(Ile) that contains the anticodon CAU, in an ATP-dependent manner. Cytidine is converted to lysidine, thus changing the amino acid specificity of the tRNA from methionine to isoleucine.</text>
</comment>
<comment type="subcellular location">
    <subcellularLocation>
        <location evidence="6">Cytoplasm</location>
    </subcellularLocation>
</comment>
<feature type="domain" description="tRNA(Ile)-lysidine/2-thiocytidine synthase N-terminal" evidence="7">
    <location>
        <begin position="20"/>
        <end position="190"/>
    </location>
</feature>
<keyword evidence="3 6" id="KW-0547">Nucleotide-binding</keyword>
<dbReference type="Gene3D" id="1.20.59.20">
    <property type="match status" value="1"/>
</dbReference>
<keyword evidence="4 6" id="KW-0067">ATP-binding</keyword>
<evidence type="ECO:0000259" key="7">
    <source>
        <dbReference type="Pfam" id="PF01171"/>
    </source>
</evidence>
<evidence type="ECO:0000256" key="3">
    <source>
        <dbReference type="ARBA" id="ARBA00022741"/>
    </source>
</evidence>
<dbReference type="InterPro" id="IPR011063">
    <property type="entry name" value="TilS/TtcA_N"/>
</dbReference>
<dbReference type="InterPro" id="IPR014729">
    <property type="entry name" value="Rossmann-like_a/b/a_fold"/>
</dbReference>
<dbReference type="Gene3D" id="3.40.50.620">
    <property type="entry name" value="HUPs"/>
    <property type="match status" value="1"/>
</dbReference>
<evidence type="ECO:0000256" key="1">
    <source>
        <dbReference type="ARBA" id="ARBA00022598"/>
    </source>
</evidence>
<comment type="caution">
    <text evidence="8">The sequence shown here is derived from an EMBL/GenBank/DDBJ whole genome shotgun (WGS) entry which is preliminary data.</text>
</comment>
<keyword evidence="2 6" id="KW-0819">tRNA processing</keyword>
<evidence type="ECO:0000256" key="6">
    <source>
        <dbReference type="HAMAP-Rule" id="MF_01161"/>
    </source>
</evidence>
<dbReference type="Proteomes" id="UP000606115">
    <property type="component" value="Unassembled WGS sequence"/>
</dbReference>
<feature type="binding site" evidence="6">
    <location>
        <begin position="25"/>
        <end position="30"/>
    </location>
    <ligand>
        <name>ATP</name>
        <dbReference type="ChEBI" id="CHEBI:30616"/>
    </ligand>
</feature>
<accession>A0ABQ2DC53</accession>
<dbReference type="InterPro" id="IPR012795">
    <property type="entry name" value="tRNA_Ile_lys_synt_N"/>
</dbReference>
<evidence type="ECO:0000256" key="4">
    <source>
        <dbReference type="ARBA" id="ARBA00022840"/>
    </source>
</evidence>
<dbReference type="NCBIfam" id="TIGR02432">
    <property type="entry name" value="lysidine_TilS_N"/>
    <property type="match status" value="1"/>
</dbReference>
<evidence type="ECO:0000313" key="9">
    <source>
        <dbReference type="Proteomes" id="UP000606115"/>
    </source>
</evidence>
<keyword evidence="1 6" id="KW-0436">Ligase</keyword>
<protein>
    <recommendedName>
        <fullName evidence="6">tRNA(Ile)-lysidine synthase</fullName>
        <ecNumber evidence="6">6.3.4.19</ecNumber>
    </recommendedName>
    <alternativeName>
        <fullName evidence="6">tRNA(Ile)-2-lysyl-cytidine synthase</fullName>
    </alternativeName>
    <alternativeName>
        <fullName evidence="6">tRNA(Ile)-lysidine synthetase</fullName>
    </alternativeName>
</protein>
<dbReference type="GeneID" id="303303304"/>
<keyword evidence="6" id="KW-0963">Cytoplasm</keyword>
<dbReference type="SUPFAM" id="SSF82829">
    <property type="entry name" value="MesJ substrate recognition domain-like"/>
    <property type="match status" value="1"/>
</dbReference>
<proteinExistence type="inferred from homology"/>
<evidence type="ECO:0000256" key="2">
    <source>
        <dbReference type="ARBA" id="ARBA00022694"/>
    </source>
</evidence>
<comment type="catalytic activity">
    <reaction evidence="5 6">
        <text>cytidine(34) in tRNA(Ile2) + L-lysine + ATP = lysidine(34) in tRNA(Ile2) + AMP + diphosphate + H(+)</text>
        <dbReference type="Rhea" id="RHEA:43744"/>
        <dbReference type="Rhea" id="RHEA-COMP:10625"/>
        <dbReference type="Rhea" id="RHEA-COMP:10670"/>
        <dbReference type="ChEBI" id="CHEBI:15378"/>
        <dbReference type="ChEBI" id="CHEBI:30616"/>
        <dbReference type="ChEBI" id="CHEBI:32551"/>
        <dbReference type="ChEBI" id="CHEBI:33019"/>
        <dbReference type="ChEBI" id="CHEBI:82748"/>
        <dbReference type="ChEBI" id="CHEBI:83665"/>
        <dbReference type="ChEBI" id="CHEBI:456215"/>
        <dbReference type="EC" id="6.3.4.19"/>
    </reaction>
</comment>
<organism evidence="8 9">
    <name type="scientific">Glutamicibacter ardleyensis</name>
    <dbReference type="NCBI Taxonomy" id="225894"/>
    <lineage>
        <taxon>Bacteria</taxon>
        <taxon>Bacillati</taxon>
        <taxon>Actinomycetota</taxon>
        <taxon>Actinomycetes</taxon>
        <taxon>Micrococcales</taxon>
        <taxon>Micrococcaceae</taxon>
        <taxon>Glutamicibacter</taxon>
    </lineage>
</organism>
<dbReference type="Pfam" id="PF01171">
    <property type="entry name" value="ATP_bind_3"/>
    <property type="match status" value="1"/>
</dbReference>
<dbReference type="CDD" id="cd01992">
    <property type="entry name" value="TilS_N"/>
    <property type="match status" value="1"/>
</dbReference>
<dbReference type="InterPro" id="IPR012094">
    <property type="entry name" value="tRNA_Ile_lys_synt"/>
</dbReference>
<dbReference type="EC" id="6.3.4.19" evidence="6"/>
<comment type="domain">
    <text evidence="6">The N-terminal region contains the highly conserved SGGXDS motif, predicted to be a P-loop motif involved in ATP binding.</text>
</comment>
<dbReference type="SUPFAM" id="SSF52402">
    <property type="entry name" value="Adenine nucleotide alpha hydrolases-like"/>
    <property type="match status" value="1"/>
</dbReference>
<comment type="similarity">
    <text evidence="6">Belongs to the tRNA(Ile)-lysidine synthase family.</text>
</comment>
<dbReference type="HAMAP" id="MF_01161">
    <property type="entry name" value="tRNA_Ile_lys_synt"/>
    <property type="match status" value="1"/>
</dbReference>
<reference evidence="9" key="1">
    <citation type="journal article" date="2019" name="Int. J. Syst. Evol. Microbiol.">
        <title>The Global Catalogue of Microorganisms (GCM) 10K type strain sequencing project: providing services to taxonomists for standard genome sequencing and annotation.</title>
        <authorList>
            <consortium name="The Broad Institute Genomics Platform"/>
            <consortium name="The Broad Institute Genome Sequencing Center for Infectious Disease"/>
            <person name="Wu L."/>
            <person name="Ma J."/>
        </authorList>
    </citation>
    <scope>NUCLEOTIDE SEQUENCE [LARGE SCALE GENOMIC DNA]</scope>
    <source>
        <strain evidence="9">CGMCC 1.3685</strain>
    </source>
</reference>